<dbReference type="InterPro" id="IPR020472">
    <property type="entry name" value="WD40_PAC1"/>
</dbReference>
<feature type="region of interest" description="Disordered" evidence="14">
    <location>
        <begin position="1"/>
        <end position="42"/>
    </location>
</feature>
<evidence type="ECO:0000313" key="17">
    <source>
        <dbReference type="Proteomes" id="UP000663828"/>
    </source>
</evidence>
<feature type="repeat" description="WD" evidence="13">
    <location>
        <begin position="84"/>
        <end position="125"/>
    </location>
</feature>
<dbReference type="InterPro" id="IPR040066">
    <property type="entry name" value="WDR31"/>
</dbReference>
<dbReference type="Proteomes" id="UP000663828">
    <property type="component" value="Unassembled WGS sequence"/>
</dbReference>
<dbReference type="SMART" id="SM00369">
    <property type="entry name" value="LRR_TYP"/>
    <property type="match status" value="6"/>
</dbReference>
<comment type="similarity">
    <text evidence="3">Belongs to the LRWD1 family.</text>
</comment>
<feature type="repeat" description="WD" evidence="13">
    <location>
        <begin position="126"/>
        <end position="167"/>
    </location>
</feature>
<dbReference type="PRINTS" id="PR00320">
    <property type="entry name" value="GPROTEINBRPT"/>
</dbReference>
<evidence type="ECO:0000259" key="15">
    <source>
        <dbReference type="Pfam" id="PF23598"/>
    </source>
</evidence>
<dbReference type="GO" id="GO:0000781">
    <property type="term" value="C:chromosome, telomeric region"/>
    <property type="evidence" value="ECO:0007669"/>
    <property type="project" value="UniProtKB-SubCell"/>
</dbReference>
<sequence length="598" mass="67748">MNFGKLFGKKSKSKSTQNFNDHEKFDTGVKSSAQARERPPARERIHSEAILNVYSIDGSTVVTGSQDRTLVLYDLLNHRISRRWVGHEHDVMKVNYGRLINLVVSASRDRTIQLWNANSGSPVQKLLGHDLVVTAIDFNPDNTVLVSGSRDNKVNFWDIKTGQILKSIVIGRNLVTDAKWSHDGSFITQTGEDKEIKMYDARSMTQVVSFPKKQYIQLSCDISHDNQYLISTSNGFNGSGAEISLWDIRQRKLLFEFYGHRATVNSARFVDQTASTIISCSNDGRAILWNVQRNAMLAELDVDNTTGLTSICVMNAQKFATSDLNGRLNILQYDTRQLQDVFAYPDISYLELSPTREACLNFQLNELPAAVGRLTELRILILDTNNLHSLPDELCNLRELLILVLSNNFLTTLPNAIGNLEQLESLHLANNRLRDLPASLFQLKNLTFLDLTSNKLRQLPDEIGQLTELQSLLLYDNRLRLLPDSIGMLKNLTTLWIGHNRLRTLPRTLTQLKQLDWKHNYSSTILDDNPLVNPPISVCRSGFAAIDKWHQKNSSVKPLNLHDIRKPNDVKQNIDTQSSIGDDTTSRFSVRISTEFYP</sequence>
<keyword evidence="8" id="KW-0677">Repeat</keyword>
<evidence type="ECO:0000256" key="10">
    <source>
        <dbReference type="ARBA" id="ARBA00022895"/>
    </source>
</evidence>
<evidence type="ECO:0000256" key="13">
    <source>
        <dbReference type="PROSITE-ProRule" id="PRU00221"/>
    </source>
</evidence>
<gene>
    <name evidence="16" type="ORF">XAT740_LOCUS35656</name>
</gene>
<dbReference type="SMART" id="SM00320">
    <property type="entry name" value="WD40"/>
    <property type="match status" value="6"/>
</dbReference>
<dbReference type="Gene3D" id="3.80.10.10">
    <property type="entry name" value="Ribonuclease Inhibitor"/>
    <property type="match status" value="2"/>
</dbReference>
<evidence type="ECO:0000256" key="7">
    <source>
        <dbReference type="ARBA" id="ARBA00022705"/>
    </source>
</evidence>
<keyword evidence="9" id="KW-0995">Kinetochore</keyword>
<evidence type="ECO:0000256" key="8">
    <source>
        <dbReference type="ARBA" id="ARBA00022737"/>
    </source>
</evidence>
<dbReference type="Pfam" id="PF00400">
    <property type="entry name" value="WD40"/>
    <property type="match status" value="5"/>
</dbReference>
<keyword evidence="6" id="KW-0433">Leucine-rich repeat</keyword>
<name>A0A815MX92_ADIRI</name>
<dbReference type="AlphaFoldDB" id="A0A815MX92"/>
<keyword evidence="10" id="KW-0158">Chromosome</keyword>
<dbReference type="PROSITE" id="PS50294">
    <property type="entry name" value="WD_REPEATS_REGION"/>
    <property type="match status" value="2"/>
</dbReference>
<keyword evidence="5 13" id="KW-0853">WD repeat</keyword>
<dbReference type="InterPro" id="IPR003591">
    <property type="entry name" value="Leu-rich_rpt_typical-subtyp"/>
</dbReference>
<feature type="repeat" description="WD" evidence="13">
    <location>
        <begin position="257"/>
        <end position="299"/>
    </location>
</feature>
<dbReference type="InterPro" id="IPR015943">
    <property type="entry name" value="WD40/YVTN_repeat-like_dom_sf"/>
</dbReference>
<proteinExistence type="inferred from homology"/>
<dbReference type="GO" id="GO:0006260">
    <property type="term" value="P:DNA replication"/>
    <property type="evidence" value="ECO:0007669"/>
    <property type="project" value="UniProtKB-KW"/>
</dbReference>
<evidence type="ECO:0000256" key="12">
    <source>
        <dbReference type="ARBA" id="ARBA00033046"/>
    </source>
</evidence>
<dbReference type="SMART" id="SM00364">
    <property type="entry name" value="LRR_BAC"/>
    <property type="match status" value="6"/>
</dbReference>
<evidence type="ECO:0000256" key="11">
    <source>
        <dbReference type="ARBA" id="ARBA00023328"/>
    </source>
</evidence>
<comment type="caution">
    <text evidence="16">The sequence shown here is derived from an EMBL/GenBank/DDBJ whole genome shotgun (WGS) entry which is preliminary data.</text>
</comment>
<dbReference type="PANTHER" id="PTHR19869">
    <property type="entry name" value="SPERMATID WD-REPEAT PROTEIN"/>
    <property type="match status" value="1"/>
</dbReference>
<dbReference type="PANTHER" id="PTHR19869:SF1">
    <property type="entry name" value="WD REPEAT-CONTAINING PROTEIN 31"/>
    <property type="match status" value="1"/>
</dbReference>
<protein>
    <recommendedName>
        <fullName evidence="4">Leucine-rich repeat and WD repeat-containing protein 1</fullName>
    </recommendedName>
    <alternativeName>
        <fullName evidence="12">Origin recognition complex-associated protein</fullName>
    </alternativeName>
</protein>
<dbReference type="PROSITE" id="PS50082">
    <property type="entry name" value="WD_REPEATS_2"/>
    <property type="match status" value="3"/>
</dbReference>
<keyword evidence="7" id="KW-0235">DNA replication</keyword>
<evidence type="ECO:0000256" key="4">
    <source>
        <dbReference type="ARBA" id="ARBA00015536"/>
    </source>
</evidence>
<dbReference type="Pfam" id="PF23598">
    <property type="entry name" value="LRR_14"/>
    <property type="match status" value="1"/>
</dbReference>
<evidence type="ECO:0000256" key="2">
    <source>
        <dbReference type="ARBA" id="ARBA00004629"/>
    </source>
</evidence>
<evidence type="ECO:0000313" key="16">
    <source>
        <dbReference type="EMBL" id="CAF1428823.1"/>
    </source>
</evidence>
<accession>A0A815MX92</accession>
<evidence type="ECO:0000256" key="6">
    <source>
        <dbReference type="ARBA" id="ARBA00022614"/>
    </source>
</evidence>
<dbReference type="Gene3D" id="2.130.10.10">
    <property type="entry name" value="YVTN repeat-like/Quinoprotein amine dehydrogenase"/>
    <property type="match status" value="2"/>
</dbReference>
<dbReference type="InterPro" id="IPR032675">
    <property type="entry name" value="LRR_dom_sf"/>
</dbReference>
<keyword evidence="11" id="KW-0137">Centromere</keyword>
<dbReference type="SUPFAM" id="SSF50978">
    <property type="entry name" value="WD40 repeat-like"/>
    <property type="match status" value="1"/>
</dbReference>
<comment type="subcellular location">
    <subcellularLocation>
        <location evidence="2">Chromosome</location>
        <location evidence="2">Centromere</location>
        <location evidence="2">Kinetochore</location>
    </subcellularLocation>
    <subcellularLocation>
        <location evidence="1">Chromosome</location>
        <location evidence="1">Telomere</location>
    </subcellularLocation>
</comment>
<dbReference type="InterPro" id="IPR001680">
    <property type="entry name" value="WD40_rpt"/>
</dbReference>
<keyword evidence="10" id="KW-0779">Telomere</keyword>
<evidence type="ECO:0000256" key="14">
    <source>
        <dbReference type="SAM" id="MobiDB-lite"/>
    </source>
</evidence>
<dbReference type="SUPFAM" id="SSF52058">
    <property type="entry name" value="L domain-like"/>
    <property type="match status" value="1"/>
</dbReference>
<evidence type="ECO:0000256" key="1">
    <source>
        <dbReference type="ARBA" id="ARBA00004574"/>
    </source>
</evidence>
<feature type="domain" description="Disease resistance R13L4/SHOC-2-like LRR" evidence="15">
    <location>
        <begin position="403"/>
        <end position="475"/>
    </location>
</feature>
<dbReference type="InterPro" id="IPR001611">
    <property type="entry name" value="Leu-rich_rpt"/>
</dbReference>
<dbReference type="InterPro" id="IPR036322">
    <property type="entry name" value="WD40_repeat_dom_sf"/>
</dbReference>
<dbReference type="CDD" id="cd00200">
    <property type="entry name" value="WD40"/>
    <property type="match status" value="1"/>
</dbReference>
<dbReference type="InterPro" id="IPR055414">
    <property type="entry name" value="LRR_R13L4/SHOC2-like"/>
</dbReference>
<evidence type="ECO:0000256" key="3">
    <source>
        <dbReference type="ARBA" id="ARBA00007545"/>
    </source>
</evidence>
<evidence type="ECO:0000256" key="9">
    <source>
        <dbReference type="ARBA" id="ARBA00022838"/>
    </source>
</evidence>
<keyword evidence="17" id="KW-1185">Reference proteome</keyword>
<evidence type="ECO:0000256" key="5">
    <source>
        <dbReference type="ARBA" id="ARBA00022574"/>
    </source>
</evidence>
<dbReference type="PROSITE" id="PS00678">
    <property type="entry name" value="WD_REPEATS_1"/>
    <property type="match status" value="3"/>
</dbReference>
<dbReference type="EMBL" id="CAJNOR010003593">
    <property type="protein sequence ID" value="CAF1428823.1"/>
    <property type="molecule type" value="Genomic_DNA"/>
</dbReference>
<dbReference type="InterPro" id="IPR019775">
    <property type="entry name" value="WD40_repeat_CS"/>
</dbReference>
<reference evidence="16" key="1">
    <citation type="submission" date="2021-02" db="EMBL/GenBank/DDBJ databases">
        <authorList>
            <person name="Nowell W R."/>
        </authorList>
    </citation>
    <scope>NUCLEOTIDE SEQUENCE</scope>
</reference>
<dbReference type="GO" id="GO:0000776">
    <property type="term" value="C:kinetochore"/>
    <property type="evidence" value="ECO:0007669"/>
    <property type="project" value="UniProtKB-KW"/>
</dbReference>
<organism evidence="16 17">
    <name type="scientific">Adineta ricciae</name>
    <name type="common">Rotifer</name>
    <dbReference type="NCBI Taxonomy" id="249248"/>
    <lineage>
        <taxon>Eukaryota</taxon>
        <taxon>Metazoa</taxon>
        <taxon>Spiralia</taxon>
        <taxon>Gnathifera</taxon>
        <taxon>Rotifera</taxon>
        <taxon>Eurotatoria</taxon>
        <taxon>Bdelloidea</taxon>
        <taxon>Adinetida</taxon>
        <taxon>Adinetidae</taxon>
        <taxon>Adineta</taxon>
    </lineage>
</organism>
<dbReference type="PROSITE" id="PS51450">
    <property type="entry name" value="LRR"/>
    <property type="match status" value="3"/>
</dbReference>